<evidence type="ECO:0000256" key="1">
    <source>
        <dbReference type="ARBA" id="ARBA00004123"/>
    </source>
</evidence>
<reference evidence="6 7" key="1">
    <citation type="journal article" date="2023" name="Hortic Res">
        <title>Pangenome of water caltrop reveals structural variations and asymmetric subgenome divergence after allopolyploidization.</title>
        <authorList>
            <person name="Zhang X."/>
            <person name="Chen Y."/>
            <person name="Wang L."/>
            <person name="Yuan Y."/>
            <person name="Fang M."/>
            <person name="Shi L."/>
            <person name="Lu R."/>
            <person name="Comes H.P."/>
            <person name="Ma Y."/>
            <person name="Chen Y."/>
            <person name="Huang G."/>
            <person name="Zhou Y."/>
            <person name="Zheng Z."/>
            <person name="Qiu Y."/>
        </authorList>
    </citation>
    <scope>NUCLEOTIDE SEQUENCE [LARGE SCALE GENOMIC DNA]</scope>
    <source>
        <tissue evidence="6">Roots</tissue>
    </source>
</reference>
<comment type="caution">
    <text evidence="6">The sequence shown here is derived from an EMBL/GenBank/DDBJ whole genome shotgun (WGS) entry which is preliminary data.</text>
</comment>
<accession>A0AAN7JQT2</accession>
<feature type="domain" description="VQ" evidence="5">
    <location>
        <begin position="83"/>
        <end position="109"/>
    </location>
</feature>
<gene>
    <name evidence="6" type="ORF">SAY87_005111</name>
</gene>
<dbReference type="PANTHER" id="PTHR33402:SF17">
    <property type="entry name" value="VQ MOTIF-CONTAINING PROTEIN 33"/>
    <property type="match status" value="1"/>
</dbReference>
<feature type="compositionally biased region" description="Polar residues" evidence="4">
    <location>
        <begin position="247"/>
        <end position="257"/>
    </location>
</feature>
<feature type="region of interest" description="Disordered" evidence="4">
    <location>
        <begin position="195"/>
        <end position="257"/>
    </location>
</feature>
<feature type="compositionally biased region" description="Low complexity" evidence="4">
    <location>
        <begin position="197"/>
        <end position="211"/>
    </location>
</feature>
<sequence>MENSTTRVHETMRETYQFSPFNSPRGNTNIISTTLHGRAVVAVHSSFSSATVANNGGIALEIPTATAPITPRSMIPRSEPMSPYPTTFVQADTSNFKHVVQMLTGSSETVTKNHPHQQVPPMRPPSKRSQQQHAQFKLYERRNAHNARNLIINTFVSFSGGGLSPKKNKPTEILSPSMLDFPKLALSPVTPLVDPFGNSSGSSSYSLGSSSSEEEKTIAEEGFFFHPSPANTPRGSAEPQLLPLFPMTSTRVSGASS</sequence>
<keyword evidence="7" id="KW-1185">Reference proteome</keyword>
<comment type="subcellular location">
    <subcellularLocation>
        <location evidence="1">Nucleus</location>
    </subcellularLocation>
</comment>
<feature type="region of interest" description="Disordered" evidence="4">
    <location>
        <begin position="110"/>
        <end position="134"/>
    </location>
</feature>
<dbReference type="EMBL" id="JAXIOK010000017">
    <property type="protein sequence ID" value="KAK4751629.1"/>
    <property type="molecule type" value="Genomic_DNA"/>
</dbReference>
<evidence type="ECO:0000256" key="3">
    <source>
        <dbReference type="ARBA" id="ARBA00023242"/>
    </source>
</evidence>
<dbReference type="Proteomes" id="UP001345219">
    <property type="component" value="Chromosome 4"/>
</dbReference>
<dbReference type="AlphaFoldDB" id="A0AAN7JQT2"/>
<evidence type="ECO:0000313" key="6">
    <source>
        <dbReference type="EMBL" id="KAK4751629.1"/>
    </source>
</evidence>
<proteinExistence type="predicted"/>
<organism evidence="6 7">
    <name type="scientific">Trapa incisa</name>
    <dbReference type="NCBI Taxonomy" id="236973"/>
    <lineage>
        <taxon>Eukaryota</taxon>
        <taxon>Viridiplantae</taxon>
        <taxon>Streptophyta</taxon>
        <taxon>Embryophyta</taxon>
        <taxon>Tracheophyta</taxon>
        <taxon>Spermatophyta</taxon>
        <taxon>Magnoliopsida</taxon>
        <taxon>eudicotyledons</taxon>
        <taxon>Gunneridae</taxon>
        <taxon>Pentapetalae</taxon>
        <taxon>rosids</taxon>
        <taxon>malvids</taxon>
        <taxon>Myrtales</taxon>
        <taxon>Lythraceae</taxon>
        <taxon>Trapa</taxon>
    </lineage>
</organism>
<evidence type="ECO:0000259" key="5">
    <source>
        <dbReference type="Pfam" id="PF05678"/>
    </source>
</evidence>
<keyword evidence="3" id="KW-0539">Nucleus</keyword>
<dbReference type="InterPro" id="IPR039611">
    <property type="entry name" value="VQ_4/11/13/19/31/33"/>
</dbReference>
<protein>
    <recommendedName>
        <fullName evidence="5">VQ domain-containing protein</fullName>
    </recommendedName>
</protein>
<dbReference type="PANTHER" id="PTHR33402">
    <property type="entry name" value="VQ MOTIF-CONTAINING PROTEIN 11-LIKE"/>
    <property type="match status" value="1"/>
</dbReference>
<evidence type="ECO:0000313" key="7">
    <source>
        <dbReference type="Proteomes" id="UP001345219"/>
    </source>
</evidence>
<name>A0AAN7JQT2_9MYRT</name>
<dbReference type="InterPro" id="IPR008889">
    <property type="entry name" value="VQ"/>
</dbReference>
<keyword evidence="2" id="KW-0597">Phosphoprotein</keyword>
<dbReference type="Pfam" id="PF05678">
    <property type="entry name" value="VQ"/>
    <property type="match status" value="1"/>
</dbReference>
<evidence type="ECO:0000256" key="4">
    <source>
        <dbReference type="SAM" id="MobiDB-lite"/>
    </source>
</evidence>
<dbReference type="GO" id="GO:0005634">
    <property type="term" value="C:nucleus"/>
    <property type="evidence" value="ECO:0007669"/>
    <property type="project" value="UniProtKB-SubCell"/>
</dbReference>
<evidence type="ECO:0000256" key="2">
    <source>
        <dbReference type="ARBA" id="ARBA00022553"/>
    </source>
</evidence>